<sequence>MCNTLQATKRGRGPNRSNAFDDQPNTSNAVYGFEVMKVVQLNRAREAARALACCRRQPTPQDLPCEQRRRKTIVGVNPRVDFFIAPKVPHYRDYSLIPAPNQRFVYVGDRCHSVKPRLVECKERALTGTMTGRNPRVDFFVAPRLSSTRSAPWIQRCSCE</sequence>
<name>A0A0R3UIU9_MESCO</name>
<evidence type="ECO:0000313" key="3">
    <source>
        <dbReference type="Proteomes" id="UP000267029"/>
    </source>
</evidence>
<protein>
    <submittedName>
        <fullName evidence="2">Uncharacterized protein</fullName>
    </submittedName>
</protein>
<dbReference type="Proteomes" id="UP000267029">
    <property type="component" value="Unassembled WGS sequence"/>
</dbReference>
<keyword evidence="3" id="KW-1185">Reference proteome</keyword>
<evidence type="ECO:0000313" key="2">
    <source>
        <dbReference type="EMBL" id="VDD81382.1"/>
    </source>
</evidence>
<dbReference type="AlphaFoldDB" id="A0A0R3UIU9"/>
<accession>A0A0R3UIU9</accession>
<organism evidence="2 3">
    <name type="scientific">Mesocestoides corti</name>
    <name type="common">Flatworm</name>
    <dbReference type="NCBI Taxonomy" id="53468"/>
    <lineage>
        <taxon>Eukaryota</taxon>
        <taxon>Metazoa</taxon>
        <taxon>Spiralia</taxon>
        <taxon>Lophotrochozoa</taxon>
        <taxon>Platyhelminthes</taxon>
        <taxon>Cestoda</taxon>
        <taxon>Eucestoda</taxon>
        <taxon>Cyclophyllidea</taxon>
        <taxon>Mesocestoididae</taxon>
        <taxon>Mesocestoides</taxon>
    </lineage>
</organism>
<gene>
    <name evidence="2" type="ORF">MCOS_LOCUS7385</name>
</gene>
<dbReference type="OrthoDB" id="6234980at2759"/>
<feature type="compositionally biased region" description="Polar residues" evidence="1">
    <location>
        <begin position="15"/>
        <end position="24"/>
    </location>
</feature>
<proteinExistence type="predicted"/>
<feature type="region of interest" description="Disordered" evidence="1">
    <location>
        <begin position="1"/>
        <end position="24"/>
    </location>
</feature>
<reference evidence="2 3" key="1">
    <citation type="submission" date="2018-10" db="EMBL/GenBank/DDBJ databases">
        <authorList>
            <consortium name="Pathogen Informatics"/>
        </authorList>
    </citation>
    <scope>NUCLEOTIDE SEQUENCE [LARGE SCALE GENOMIC DNA]</scope>
</reference>
<evidence type="ECO:0000256" key="1">
    <source>
        <dbReference type="SAM" id="MobiDB-lite"/>
    </source>
</evidence>
<dbReference type="EMBL" id="UXSR01005358">
    <property type="protein sequence ID" value="VDD81382.1"/>
    <property type="molecule type" value="Genomic_DNA"/>
</dbReference>